<dbReference type="SUPFAM" id="SSF56349">
    <property type="entry name" value="DNA breaking-rejoining enzymes"/>
    <property type="match status" value="1"/>
</dbReference>
<dbReference type="GO" id="GO:0003677">
    <property type="term" value="F:DNA binding"/>
    <property type="evidence" value="ECO:0007669"/>
    <property type="project" value="UniProtKB-KW"/>
</dbReference>
<dbReference type="GO" id="GO:0015074">
    <property type="term" value="P:DNA integration"/>
    <property type="evidence" value="ECO:0007669"/>
    <property type="project" value="InterPro"/>
</dbReference>
<dbReference type="PANTHER" id="PTHR30349">
    <property type="entry name" value="PHAGE INTEGRASE-RELATED"/>
    <property type="match status" value="1"/>
</dbReference>
<feature type="domain" description="Tyr recombinase" evidence="4">
    <location>
        <begin position="110"/>
        <end position="308"/>
    </location>
</feature>
<dbReference type="InterPro" id="IPR050090">
    <property type="entry name" value="Tyrosine_recombinase_XerCD"/>
</dbReference>
<evidence type="ECO:0000259" key="4">
    <source>
        <dbReference type="PROSITE" id="PS51898"/>
    </source>
</evidence>
<dbReference type="Gene3D" id="1.10.443.10">
    <property type="entry name" value="Intergrase catalytic core"/>
    <property type="match status" value="1"/>
</dbReference>
<protein>
    <submittedName>
        <fullName evidence="5">Integrase family protein</fullName>
    </submittedName>
</protein>
<dbReference type="AlphaFoldDB" id="M7MU84"/>
<dbReference type="Proteomes" id="UP000012015">
    <property type="component" value="Unassembled WGS sequence"/>
</dbReference>
<dbReference type="PANTHER" id="PTHR30349:SF41">
    <property type="entry name" value="INTEGRASE_RECOMBINASE PROTEIN MJ0367-RELATED"/>
    <property type="match status" value="1"/>
</dbReference>
<evidence type="ECO:0000313" key="6">
    <source>
        <dbReference type="Proteomes" id="UP000012015"/>
    </source>
</evidence>
<comment type="caution">
    <text evidence="5">The sequence shown here is derived from an EMBL/GenBank/DDBJ whole genome shotgun (WGS) entry which is preliminary data.</text>
</comment>
<dbReference type="Pfam" id="PF00589">
    <property type="entry name" value="Phage_integrase"/>
    <property type="match status" value="1"/>
</dbReference>
<gene>
    <name evidence="5" type="ORF">ADIAG_01101</name>
</gene>
<evidence type="ECO:0000256" key="2">
    <source>
        <dbReference type="ARBA" id="ARBA00023125"/>
    </source>
</evidence>
<dbReference type="InterPro" id="IPR013762">
    <property type="entry name" value="Integrase-like_cat_sf"/>
</dbReference>
<comment type="similarity">
    <text evidence="1">Belongs to the 'phage' integrase family.</text>
</comment>
<dbReference type="eggNOG" id="COG0582">
    <property type="taxonomic scope" value="Bacteria"/>
</dbReference>
<reference evidence="5 6" key="1">
    <citation type="journal article" date="2013" name="Genome Announc.">
        <title>Draft Genome Sequence of Arthrobacter gangotriensis Strain Lz1yT, Isolated from a Penguin Rookery Soil Sample Collected in Antarctica, near the Indian Station Dakshin Gangotri.</title>
        <authorList>
            <person name="Shivaji S."/>
            <person name="Ara S."/>
            <person name="Bandi S."/>
            <person name="Singh A."/>
            <person name="Kumar Pinnaka A."/>
        </authorList>
    </citation>
    <scope>NUCLEOTIDE SEQUENCE [LARGE SCALE GENOMIC DNA]</scope>
    <source>
        <strain evidence="5 6">Lz1y</strain>
    </source>
</reference>
<organism evidence="5 6">
    <name type="scientific">Paeniglutamicibacter gangotriensis Lz1y</name>
    <dbReference type="NCBI Taxonomy" id="1276920"/>
    <lineage>
        <taxon>Bacteria</taxon>
        <taxon>Bacillati</taxon>
        <taxon>Actinomycetota</taxon>
        <taxon>Actinomycetes</taxon>
        <taxon>Micrococcales</taxon>
        <taxon>Micrococcaceae</taxon>
        <taxon>Paeniglutamicibacter</taxon>
    </lineage>
</organism>
<keyword evidence="6" id="KW-1185">Reference proteome</keyword>
<dbReference type="GO" id="GO:0006310">
    <property type="term" value="P:DNA recombination"/>
    <property type="evidence" value="ECO:0007669"/>
    <property type="project" value="UniProtKB-KW"/>
</dbReference>
<dbReference type="RefSeq" id="WP_007270299.1">
    <property type="nucleotide sequence ID" value="NZ_AOCK01000002.1"/>
</dbReference>
<proteinExistence type="inferred from homology"/>
<keyword evidence="2" id="KW-0238">DNA-binding</keyword>
<dbReference type="PATRIC" id="fig|1276920.7.peg.1098"/>
<evidence type="ECO:0000256" key="1">
    <source>
        <dbReference type="ARBA" id="ARBA00008857"/>
    </source>
</evidence>
<evidence type="ECO:0000313" key="5">
    <source>
        <dbReference type="EMBL" id="EMQ99992.1"/>
    </source>
</evidence>
<dbReference type="PROSITE" id="PS51898">
    <property type="entry name" value="TYR_RECOMBINASE"/>
    <property type="match status" value="1"/>
</dbReference>
<dbReference type="InterPro" id="IPR011010">
    <property type="entry name" value="DNA_brk_join_enz"/>
</dbReference>
<dbReference type="STRING" id="1276920.ADIAG_01101"/>
<evidence type="ECO:0000256" key="3">
    <source>
        <dbReference type="ARBA" id="ARBA00023172"/>
    </source>
</evidence>
<keyword evidence="3" id="KW-0233">DNA recombination</keyword>
<sequence length="318" mass="35977">MAADRTMSSTGLDIALMVDQYLRMRRGMGYTLHGQGQRLLDFARFFQNTGAEHVSTAIILDWATLPSNADRTWWYARLGAVRPFAQFLQAFDAQTQVPEASAIKDGDHRVRPFIFSEAELARLLAAADKIQPAFRALTYRTYISLVAVTGMRRSETTNLDRSDFDWENGALTIREAKFHKTRRLPLHPSTITALDDYAHQRDREFGTTEQPAFFLSSRGTRLSSSSVGQVFAGLVQVSGLPRLETRHQQSLHDLRHTFAVRTLQGWYQSGADVGPLLPLLSTYLGHQNPDATYWYLSGTPELMTLVSERVRTYLQEES</sequence>
<name>M7MU84_9MICC</name>
<dbReference type="EMBL" id="AOCK01000002">
    <property type="protein sequence ID" value="EMQ99992.1"/>
    <property type="molecule type" value="Genomic_DNA"/>
</dbReference>
<accession>M7MU84</accession>
<dbReference type="InterPro" id="IPR002104">
    <property type="entry name" value="Integrase_catalytic"/>
</dbReference>